<protein>
    <submittedName>
        <fullName evidence="2">Protein phosphatase 2C domain-containing protein</fullName>
    </submittedName>
</protein>
<dbReference type="RefSeq" id="WP_132633739.1">
    <property type="nucleotide sequence ID" value="NZ_SMLD01000078.1"/>
</dbReference>
<sequence length="253" mass="25988">MFTEVTYATSAGSGRGNEDLVIAGPSWIVVLDGATAAAGVDSGCVHDVSWLVARLGGALAARLSTGRDDDPLADVLESAVEELMAAHGGTCDLGNPDSPSSTVAMARAGGGGRVDYLVLGDSPVVCSLPDGGVLTVADDRLERLPGGRPYSLELVRRMRNAPGGFWVAGARPEAARESVCGTVAADGVAVLTDGVARLVDWYGWSWADVPAELAARGPAALVAAVRELESARGPVWGKVHDDATVAWGRPDRS</sequence>
<proteinExistence type="predicted"/>
<evidence type="ECO:0000259" key="1">
    <source>
        <dbReference type="Pfam" id="PF13672"/>
    </source>
</evidence>
<dbReference type="Proteomes" id="UP000295136">
    <property type="component" value="Unassembled WGS sequence"/>
</dbReference>
<organism evidence="2 3">
    <name type="scientific">Nonomuraea mesophila</name>
    <dbReference type="NCBI Taxonomy" id="2530382"/>
    <lineage>
        <taxon>Bacteria</taxon>
        <taxon>Bacillati</taxon>
        <taxon>Actinomycetota</taxon>
        <taxon>Actinomycetes</taxon>
        <taxon>Streptosporangiales</taxon>
        <taxon>Streptosporangiaceae</taxon>
        <taxon>Nonomuraea</taxon>
    </lineage>
</organism>
<keyword evidence="3" id="KW-1185">Reference proteome</keyword>
<dbReference type="Pfam" id="PF13672">
    <property type="entry name" value="PP2C_2"/>
    <property type="match status" value="1"/>
</dbReference>
<dbReference type="InterPro" id="IPR036457">
    <property type="entry name" value="PPM-type-like_dom_sf"/>
</dbReference>
<evidence type="ECO:0000313" key="2">
    <source>
        <dbReference type="EMBL" id="TDE43307.1"/>
    </source>
</evidence>
<evidence type="ECO:0000313" key="3">
    <source>
        <dbReference type="Proteomes" id="UP000295136"/>
    </source>
</evidence>
<name>A0A4R5F770_9ACTN</name>
<comment type="caution">
    <text evidence="2">The sequence shown here is derived from an EMBL/GenBank/DDBJ whole genome shotgun (WGS) entry which is preliminary data.</text>
</comment>
<reference evidence="2 3" key="1">
    <citation type="submission" date="2019-03" db="EMBL/GenBank/DDBJ databases">
        <title>Draft genome sequences of novel Actinobacteria.</title>
        <authorList>
            <person name="Sahin N."/>
            <person name="Ay H."/>
            <person name="Saygin H."/>
        </authorList>
    </citation>
    <scope>NUCLEOTIDE SEQUENCE [LARGE SCALE GENOMIC DNA]</scope>
    <source>
        <strain evidence="2 3">6K102</strain>
    </source>
</reference>
<dbReference type="SUPFAM" id="SSF81606">
    <property type="entry name" value="PP2C-like"/>
    <property type="match status" value="1"/>
</dbReference>
<feature type="domain" description="PPM-type phosphatase" evidence="1">
    <location>
        <begin position="26"/>
        <end position="206"/>
    </location>
</feature>
<dbReference type="InterPro" id="IPR001932">
    <property type="entry name" value="PPM-type_phosphatase-like_dom"/>
</dbReference>
<accession>A0A4R5F770</accession>
<dbReference type="AlphaFoldDB" id="A0A4R5F770"/>
<gene>
    <name evidence="2" type="ORF">E1295_26395</name>
</gene>
<dbReference type="EMBL" id="SMLD01000078">
    <property type="protein sequence ID" value="TDE43307.1"/>
    <property type="molecule type" value="Genomic_DNA"/>
</dbReference>